<keyword evidence="6 7" id="KW-0472">Membrane</keyword>
<evidence type="ECO:0000313" key="10">
    <source>
        <dbReference type="Proteomes" id="UP000680206"/>
    </source>
</evidence>
<dbReference type="PANTHER" id="PTHR43045">
    <property type="entry name" value="SHIKIMATE TRANSPORTER"/>
    <property type="match status" value="1"/>
</dbReference>
<keyword evidence="2" id="KW-0813">Transport</keyword>
<dbReference type="Gene3D" id="1.20.1250.20">
    <property type="entry name" value="MFS general substrate transporter like domains"/>
    <property type="match status" value="2"/>
</dbReference>
<feature type="transmembrane region" description="Helical" evidence="7">
    <location>
        <begin position="182"/>
        <end position="201"/>
    </location>
</feature>
<evidence type="ECO:0000313" key="9">
    <source>
        <dbReference type="EMBL" id="MBO2465391.1"/>
    </source>
</evidence>
<protein>
    <submittedName>
        <fullName evidence="9">MHS family MFS transporter</fullName>
    </submittedName>
</protein>
<feature type="transmembrane region" description="Helical" evidence="7">
    <location>
        <begin position="12"/>
        <end position="36"/>
    </location>
</feature>
<sequence length="440" mass="45955">MTASRSKRRAAAASMIGSVVEYYDFTLFGLAAALVFGDQFFPETSSTAGTLASLATFAVGFGARPVGGVVFSHVGDRIGRKPMMVMTLVLMGVATAGIGLLPSYRTIGLAAPVLLVALRLLQGFGAGAEYVGALVVAAEAGDRRRRGLLTSLPGTGVFLGILVATVVFAGVSALPDEQFDSWGWRLPFLLSFAAVLVGLYFRSRVAETPVFEEAAAVRAPRGLPIVEVVRRQPRMLLLAMAANGPFVAISYLIQVFLLSYVTKELDMGAAMGLTANVTASALAIVATPLFGALSDRVGRRPVWLGGAAFLVVFAFPMFWLIDTEIPVLVVIAVVLGLAVGISSMYAAQASLLAEMFEARFRLSGIALSRESTSALIGGPAPLVASALLNWSGGASWPIALLVLLFAVISFLAVLAVPETRGADLGDERAAVSPEPSNVDG</sequence>
<evidence type="ECO:0000259" key="8">
    <source>
        <dbReference type="PROSITE" id="PS50850"/>
    </source>
</evidence>
<comment type="caution">
    <text evidence="9">The sequence shown here is derived from an EMBL/GenBank/DDBJ whole genome shotgun (WGS) entry which is preliminary data.</text>
</comment>
<feature type="transmembrane region" description="Helical" evidence="7">
    <location>
        <begin position="113"/>
        <end position="136"/>
    </location>
</feature>
<dbReference type="PANTHER" id="PTHR43045:SF1">
    <property type="entry name" value="SHIKIMATE TRANSPORTER"/>
    <property type="match status" value="1"/>
</dbReference>
<keyword evidence="10" id="KW-1185">Reference proteome</keyword>
<dbReference type="InterPro" id="IPR020846">
    <property type="entry name" value="MFS_dom"/>
</dbReference>
<evidence type="ECO:0000256" key="3">
    <source>
        <dbReference type="ARBA" id="ARBA00022475"/>
    </source>
</evidence>
<keyword evidence="5 7" id="KW-1133">Transmembrane helix</keyword>
<evidence type="ECO:0000256" key="4">
    <source>
        <dbReference type="ARBA" id="ARBA00022692"/>
    </source>
</evidence>
<gene>
    <name evidence="9" type="ORF">J4709_48310</name>
</gene>
<dbReference type="EMBL" id="JAGEPF010000045">
    <property type="protein sequence ID" value="MBO2465391.1"/>
    <property type="molecule type" value="Genomic_DNA"/>
</dbReference>
<dbReference type="PROSITE" id="PS50850">
    <property type="entry name" value="MFS"/>
    <property type="match status" value="1"/>
</dbReference>
<feature type="transmembrane region" description="Helical" evidence="7">
    <location>
        <begin position="396"/>
        <end position="416"/>
    </location>
</feature>
<comment type="subcellular location">
    <subcellularLocation>
        <location evidence="1">Cell membrane</location>
        <topology evidence="1">Multi-pass membrane protein</topology>
    </subcellularLocation>
</comment>
<feature type="domain" description="Major facilitator superfamily (MFS) profile" evidence="8">
    <location>
        <begin position="10"/>
        <end position="420"/>
    </location>
</feature>
<dbReference type="CDD" id="cd17369">
    <property type="entry name" value="MFS_ShiA_like"/>
    <property type="match status" value="1"/>
</dbReference>
<keyword evidence="4 7" id="KW-0812">Transmembrane</keyword>
<evidence type="ECO:0000256" key="5">
    <source>
        <dbReference type="ARBA" id="ARBA00022989"/>
    </source>
</evidence>
<feature type="transmembrane region" description="Helical" evidence="7">
    <location>
        <begin position="267"/>
        <end position="290"/>
    </location>
</feature>
<dbReference type="SUPFAM" id="SSF103473">
    <property type="entry name" value="MFS general substrate transporter"/>
    <property type="match status" value="1"/>
</dbReference>
<feature type="transmembrane region" description="Helical" evidence="7">
    <location>
        <begin position="236"/>
        <end position="261"/>
    </location>
</feature>
<feature type="transmembrane region" description="Helical" evidence="7">
    <location>
        <begin position="327"/>
        <end position="352"/>
    </location>
</feature>
<evidence type="ECO:0000256" key="1">
    <source>
        <dbReference type="ARBA" id="ARBA00004651"/>
    </source>
</evidence>
<feature type="transmembrane region" description="Helical" evidence="7">
    <location>
        <begin position="302"/>
        <end position="321"/>
    </location>
</feature>
<evidence type="ECO:0000256" key="6">
    <source>
        <dbReference type="ARBA" id="ARBA00023136"/>
    </source>
</evidence>
<dbReference type="Proteomes" id="UP000680206">
    <property type="component" value="Unassembled WGS sequence"/>
</dbReference>
<feature type="transmembrane region" description="Helical" evidence="7">
    <location>
        <begin position="48"/>
        <end position="71"/>
    </location>
</feature>
<evidence type="ECO:0000256" key="2">
    <source>
        <dbReference type="ARBA" id="ARBA00022448"/>
    </source>
</evidence>
<organism evidence="9 10">
    <name type="scientific">Actinomadura violacea</name>
    <dbReference type="NCBI Taxonomy" id="2819934"/>
    <lineage>
        <taxon>Bacteria</taxon>
        <taxon>Bacillati</taxon>
        <taxon>Actinomycetota</taxon>
        <taxon>Actinomycetes</taxon>
        <taxon>Streptosporangiales</taxon>
        <taxon>Thermomonosporaceae</taxon>
        <taxon>Actinomadura</taxon>
    </lineage>
</organism>
<dbReference type="InterPro" id="IPR036259">
    <property type="entry name" value="MFS_trans_sf"/>
</dbReference>
<dbReference type="Pfam" id="PF07690">
    <property type="entry name" value="MFS_1"/>
    <property type="match status" value="1"/>
</dbReference>
<feature type="transmembrane region" description="Helical" evidence="7">
    <location>
        <begin position="83"/>
        <end position="101"/>
    </location>
</feature>
<proteinExistence type="predicted"/>
<evidence type="ECO:0000256" key="7">
    <source>
        <dbReference type="SAM" id="Phobius"/>
    </source>
</evidence>
<dbReference type="InterPro" id="IPR011701">
    <property type="entry name" value="MFS"/>
</dbReference>
<keyword evidence="3" id="KW-1003">Cell membrane</keyword>
<accession>A0ABS3S8Q9</accession>
<reference evidence="9 10" key="1">
    <citation type="submission" date="2021-03" db="EMBL/GenBank/DDBJ databases">
        <title>Actinomadura violae sp. nov., isolated from lichen in Thailand.</title>
        <authorList>
            <person name="Kanchanasin P."/>
            <person name="Saeng-In P."/>
            <person name="Phongsopitanun W."/>
            <person name="Yuki M."/>
            <person name="Kudo T."/>
            <person name="Ohkuma M."/>
            <person name="Tanasupawat S."/>
        </authorList>
    </citation>
    <scope>NUCLEOTIDE SEQUENCE [LARGE SCALE GENOMIC DNA]</scope>
    <source>
        <strain evidence="9 10">LCR2-06</strain>
    </source>
</reference>
<feature type="transmembrane region" description="Helical" evidence="7">
    <location>
        <begin position="148"/>
        <end position="170"/>
    </location>
</feature>
<name>A0ABS3S8Q9_9ACTN</name>
<dbReference type="RefSeq" id="WP_208252237.1">
    <property type="nucleotide sequence ID" value="NZ_JAGEPF010000045.1"/>
</dbReference>